<evidence type="ECO:0000256" key="2">
    <source>
        <dbReference type="ARBA" id="ARBA00023125"/>
    </source>
</evidence>
<evidence type="ECO:0000313" key="6">
    <source>
        <dbReference type="Proteomes" id="UP000464314"/>
    </source>
</evidence>
<dbReference type="InterPro" id="IPR010499">
    <property type="entry name" value="AraC_E-bd"/>
</dbReference>
<dbReference type="EMBL" id="CP048000">
    <property type="protein sequence ID" value="QHQ61893.1"/>
    <property type="molecule type" value="Genomic_DNA"/>
</dbReference>
<dbReference type="GO" id="GO:0043565">
    <property type="term" value="F:sequence-specific DNA binding"/>
    <property type="evidence" value="ECO:0007669"/>
    <property type="project" value="InterPro"/>
</dbReference>
<reference evidence="5 6" key="1">
    <citation type="submission" date="2020-01" db="EMBL/GenBank/DDBJ databases">
        <title>Genome analysis of Anaerocolumna sp. CBA3638.</title>
        <authorList>
            <person name="Kim J."/>
            <person name="Roh S.W."/>
        </authorList>
    </citation>
    <scope>NUCLEOTIDE SEQUENCE [LARGE SCALE GENOMIC DNA]</scope>
    <source>
        <strain evidence="5 6">CBA3638</strain>
    </source>
</reference>
<dbReference type="RefSeq" id="WP_161838718.1">
    <property type="nucleotide sequence ID" value="NZ_CP048000.1"/>
</dbReference>
<dbReference type="InterPro" id="IPR050959">
    <property type="entry name" value="MarA-like"/>
</dbReference>
<dbReference type="GO" id="GO:0003700">
    <property type="term" value="F:DNA-binding transcription factor activity"/>
    <property type="evidence" value="ECO:0007669"/>
    <property type="project" value="InterPro"/>
</dbReference>
<dbReference type="InterPro" id="IPR009057">
    <property type="entry name" value="Homeodomain-like_sf"/>
</dbReference>
<dbReference type="Gene3D" id="3.20.80.10">
    <property type="entry name" value="Regulatory factor, effector binding domain"/>
    <property type="match status" value="1"/>
</dbReference>
<dbReference type="Proteomes" id="UP000464314">
    <property type="component" value="Chromosome"/>
</dbReference>
<accession>A0A6P1TN47</accession>
<sequence length="290" mass="33763">MKWLENMNNAIDYIENNLQEKMDYEKVAQAACCSVYHFQRMFSFMTNIPLSEYVRRRKMTLAAFELQNSDIKIIDLALKYGYDSPESFTRAFQLLHGITPTTARKLGTSIKAYPRISFQITIKGDSEMNYRVVQKQAFQVYGIERIFDTKDGENLKEIPKFWTELMDKGEYDKLAKSANYPSSLNAVCGYREMNGTKFPYMVCSLKTPLSDTTDYTVVDVPAATWAIFVNEPHGIEDTSKETQALIARVYTDWLPTSNYDLIPGYEFEMYYDTFDGKCYEEAWYRVIPKR</sequence>
<evidence type="ECO:0000256" key="3">
    <source>
        <dbReference type="ARBA" id="ARBA00023163"/>
    </source>
</evidence>
<organism evidence="5 6">
    <name type="scientific">Anaerocolumna sedimenticola</name>
    <dbReference type="NCBI Taxonomy" id="2696063"/>
    <lineage>
        <taxon>Bacteria</taxon>
        <taxon>Bacillati</taxon>
        <taxon>Bacillota</taxon>
        <taxon>Clostridia</taxon>
        <taxon>Lachnospirales</taxon>
        <taxon>Lachnospiraceae</taxon>
        <taxon>Anaerocolumna</taxon>
    </lineage>
</organism>
<evidence type="ECO:0000259" key="4">
    <source>
        <dbReference type="PROSITE" id="PS01124"/>
    </source>
</evidence>
<protein>
    <submittedName>
        <fullName evidence="5">Helix-turn-helix domain-containing protein</fullName>
    </submittedName>
</protein>
<keyword evidence="2" id="KW-0238">DNA-binding</keyword>
<dbReference type="InterPro" id="IPR011256">
    <property type="entry name" value="Reg_factor_effector_dom_sf"/>
</dbReference>
<keyword evidence="6" id="KW-1185">Reference proteome</keyword>
<dbReference type="PROSITE" id="PS01124">
    <property type="entry name" value="HTH_ARAC_FAMILY_2"/>
    <property type="match status" value="1"/>
</dbReference>
<evidence type="ECO:0000256" key="1">
    <source>
        <dbReference type="ARBA" id="ARBA00023015"/>
    </source>
</evidence>
<keyword evidence="1" id="KW-0805">Transcription regulation</keyword>
<proteinExistence type="predicted"/>
<dbReference type="PROSITE" id="PS00041">
    <property type="entry name" value="HTH_ARAC_FAMILY_1"/>
    <property type="match status" value="1"/>
</dbReference>
<dbReference type="SMART" id="SM00342">
    <property type="entry name" value="HTH_ARAC"/>
    <property type="match status" value="1"/>
</dbReference>
<name>A0A6P1TN47_9FIRM</name>
<dbReference type="InterPro" id="IPR029441">
    <property type="entry name" value="Cass2"/>
</dbReference>
<dbReference type="Pfam" id="PF12833">
    <property type="entry name" value="HTH_18"/>
    <property type="match status" value="1"/>
</dbReference>
<dbReference type="Gene3D" id="1.10.10.60">
    <property type="entry name" value="Homeodomain-like"/>
    <property type="match status" value="2"/>
</dbReference>
<dbReference type="SMART" id="SM00871">
    <property type="entry name" value="AraC_E_bind"/>
    <property type="match status" value="1"/>
</dbReference>
<dbReference type="AlphaFoldDB" id="A0A6P1TN47"/>
<gene>
    <name evidence="5" type="ORF">Ana3638_14805</name>
</gene>
<dbReference type="SUPFAM" id="SSF46689">
    <property type="entry name" value="Homeodomain-like"/>
    <property type="match status" value="2"/>
</dbReference>
<dbReference type="SUPFAM" id="SSF55136">
    <property type="entry name" value="Probable bacterial effector-binding domain"/>
    <property type="match status" value="1"/>
</dbReference>
<dbReference type="KEGG" id="anr:Ana3638_14805"/>
<evidence type="ECO:0000313" key="5">
    <source>
        <dbReference type="EMBL" id="QHQ61893.1"/>
    </source>
</evidence>
<feature type="domain" description="HTH araC/xylS-type" evidence="4">
    <location>
        <begin position="8"/>
        <end position="106"/>
    </location>
</feature>
<keyword evidence="3" id="KW-0804">Transcription</keyword>
<dbReference type="InterPro" id="IPR018060">
    <property type="entry name" value="HTH_AraC"/>
</dbReference>
<dbReference type="InterPro" id="IPR018062">
    <property type="entry name" value="HTH_AraC-typ_CS"/>
</dbReference>
<dbReference type="PANTHER" id="PTHR47504:SF5">
    <property type="entry name" value="RIGHT ORIGIN-BINDING PROTEIN"/>
    <property type="match status" value="1"/>
</dbReference>
<dbReference type="Pfam" id="PF14526">
    <property type="entry name" value="Cass2"/>
    <property type="match status" value="1"/>
</dbReference>
<dbReference type="PANTHER" id="PTHR47504">
    <property type="entry name" value="RIGHT ORIGIN-BINDING PROTEIN"/>
    <property type="match status" value="1"/>
</dbReference>